<dbReference type="AlphaFoldDB" id="A0A7S2I6Z3"/>
<evidence type="ECO:0000256" key="5">
    <source>
        <dbReference type="ARBA" id="ARBA00023027"/>
    </source>
</evidence>
<reference evidence="10" key="1">
    <citation type="submission" date="2021-01" db="EMBL/GenBank/DDBJ databases">
        <authorList>
            <person name="Corre E."/>
            <person name="Pelletier E."/>
            <person name="Niang G."/>
            <person name="Scheremetjew M."/>
            <person name="Finn R."/>
            <person name="Kale V."/>
            <person name="Holt S."/>
            <person name="Cochrane G."/>
            <person name="Meng A."/>
            <person name="Brown T."/>
            <person name="Cohen L."/>
        </authorList>
    </citation>
    <scope>NUCLEOTIDE SEQUENCE</scope>
    <source>
        <strain evidence="10">CCMP826</strain>
    </source>
</reference>
<dbReference type="GO" id="GO:0046872">
    <property type="term" value="F:metal ion binding"/>
    <property type="evidence" value="ECO:0007669"/>
    <property type="project" value="UniProtKB-KW"/>
</dbReference>
<evidence type="ECO:0000313" key="10">
    <source>
        <dbReference type="EMBL" id="CAD9510254.1"/>
    </source>
</evidence>
<feature type="binding site" evidence="7">
    <location>
        <position position="266"/>
    </location>
    <ligand>
        <name>Zn(2+)</name>
        <dbReference type="ChEBI" id="CHEBI:29105"/>
    </ligand>
</feature>
<dbReference type="GO" id="GO:0005634">
    <property type="term" value="C:nucleus"/>
    <property type="evidence" value="ECO:0007669"/>
    <property type="project" value="TreeGrafter"/>
</dbReference>
<dbReference type="InterPro" id="IPR029035">
    <property type="entry name" value="DHS-like_NAD/FAD-binding_dom"/>
</dbReference>
<evidence type="ECO:0000256" key="4">
    <source>
        <dbReference type="ARBA" id="ARBA00022833"/>
    </source>
</evidence>
<protein>
    <recommendedName>
        <fullName evidence="1">protein acetyllysine N-acetyltransferase</fullName>
        <ecNumber evidence="1">2.3.1.286</ecNumber>
    </recommendedName>
</protein>
<feature type="binding site" evidence="7">
    <location>
        <position position="225"/>
    </location>
    <ligand>
        <name>Zn(2+)</name>
        <dbReference type="ChEBI" id="CHEBI:29105"/>
    </ligand>
</feature>
<comment type="similarity">
    <text evidence="6">Belongs to the sirtuin family. Class IV subfamily.</text>
</comment>
<dbReference type="EC" id="2.3.1.286" evidence="1"/>
<keyword evidence="3 7" id="KW-0479">Metal-binding</keyword>
<feature type="binding site" evidence="7">
    <location>
        <position position="222"/>
    </location>
    <ligand>
        <name>Zn(2+)</name>
        <dbReference type="ChEBI" id="CHEBI:29105"/>
    </ligand>
</feature>
<evidence type="ECO:0000259" key="9">
    <source>
        <dbReference type="PROSITE" id="PS50305"/>
    </source>
</evidence>
<accession>A0A7S2I6Z3</accession>
<dbReference type="GO" id="GO:0017136">
    <property type="term" value="F:histone deacetylase activity, NAD-dependent"/>
    <property type="evidence" value="ECO:0007669"/>
    <property type="project" value="TreeGrafter"/>
</dbReference>
<feature type="active site" description="Proton acceptor" evidence="7">
    <location>
        <position position="214"/>
    </location>
</feature>
<evidence type="ECO:0000256" key="3">
    <source>
        <dbReference type="ARBA" id="ARBA00022723"/>
    </source>
</evidence>
<name>A0A7S2I6Z3_9STRA</name>
<dbReference type="InterPro" id="IPR026590">
    <property type="entry name" value="Ssirtuin_cat_dom"/>
</dbReference>
<sequence length="559" mass="61890">MTDLSNNIERERIEGVLGKWRNAITGMKEGTCMPARFTVVEVSVLNALFGLCSDNSITGGGIDEMSVNLPNPFDKRWRSLWILEPGYPTSNTDGTSDSAASVVLPEDGTFETKIAWVVSKLQQYKGKVIVHTGAGISTSASIPDFRGENGVWTRRDKGLKPPKSIKLELAVPTPTHIAINKLVETGYCEHVVSQNVDGLHLRSGLPRKYLSELHGNCFLEVCDDCGKKYLRTYNASRVHGPYFPGAIDRRSESGISHITGRKCDDCSGMLRDSVVHFSESLRDLDKALEHCDYDRFHLVLGTSLHVSPANKMPHMRSGNCCIVSISPTERDQECVLKGGVIVNSTCDRFMDSVFGQLFPGEEDLNSIYLQKTRDIESNASQAGRKTDKPERGSPPNLFQTMGLPPSSVMPPKKVRFILNDMGYLLIQVLEPEGYAAATFFDLIEKYTVNGKHITEPKLPCQTQISFSSKGKCKKQKGDIFTLDIYVKLVNGAEIHEKIDLGELGSEDGLIRIDTVIPFVPMNKGFLSRVQDRAAQLRAVNKGVRTTDANGHVTYKTRNE</sequence>
<evidence type="ECO:0000256" key="8">
    <source>
        <dbReference type="SAM" id="MobiDB-lite"/>
    </source>
</evidence>
<evidence type="ECO:0000256" key="1">
    <source>
        <dbReference type="ARBA" id="ARBA00012928"/>
    </source>
</evidence>
<dbReference type="PROSITE" id="PS50305">
    <property type="entry name" value="SIRTUIN"/>
    <property type="match status" value="1"/>
</dbReference>
<proteinExistence type="inferred from homology"/>
<dbReference type="PANTHER" id="PTHR11085">
    <property type="entry name" value="NAD-DEPENDENT PROTEIN DEACYLASE SIRTUIN-5, MITOCHONDRIAL-RELATED"/>
    <property type="match status" value="1"/>
</dbReference>
<dbReference type="Gene3D" id="3.40.50.1220">
    <property type="entry name" value="TPP-binding domain"/>
    <property type="match status" value="1"/>
</dbReference>
<dbReference type="GO" id="GO:0070403">
    <property type="term" value="F:NAD+ binding"/>
    <property type="evidence" value="ECO:0007669"/>
    <property type="project" value="InterPro"/>
</dbReference>
<organism evidence="10">
    <name type="scientific">Helicotheca tamesis</name>
    <dbReference type="NCBI Taxonomy" id="374047"/>
    <lineage>
        <taxon>Eukaryota</taxon>
        <taxon>Sar</taxon>
        <taxon>Stramenopiles</taxon>
        <taxon>Ochrophyta</taxon>
        <taxon>Bacillariophyta</taxon>
        <taxon>Mediophyceae</taxon>
        <taxon>Lithodesmiophycidae</taxon>
        <taxon>Lithodesmiales</taxon>
        <taxon>Lithodesmiaceae</taxon>
        <taxon>Helicotheca</taxon>
    </lineage>
</organism>
<dbReference type="Pfam" id="PF02146">
    <property type="entry name" value="SIR2"/>
    <property type="match status" value="1"/>
</dbReference>
<keyword evidence="2" id="KW-0808">Transferase</keyword>
<dbReference type="SUPFAM" id="SSF52467">
    <property type="entry name" value="DHS-like NAD/FAD-binding domain"/>
    <property type="match status" value="1"/>
</dbReference>
<evidence type="ECO:0000256" key="7">
    <source>
        <dbReference type="PROSITE-ProRule" id="PRU00236"/>
    </source>
</evidence>
<dbReference type="FunFam" id="3.40.50.1220:FF:000038">
    <property type="entry name" value="NAD-dependent protein deacetylase sirtuin-6 isoform X2"/>
    <property type="match status" value="1"/>
</dbReference>
<dbReference type="InterPro" id="IPR003000">
    <property type="entry name" value="Sirtuin"/>
</dbReference>
<feature type="domain" description="Deacetylase sirtuin-type" evidence="9">
    <location>
        <begin position="107"/>
        <end position="361"/>
    </location>
</feature>
<keyword evidence="4 7" id="KW-0862">Zinc</keyword>
<gene>
    <name evidence="10" type="ORF">HTAM1171_LOCUS9976</name>
</gene>
<keyword evidence="5" id="KW-0520">NAD</keyword>
<evidence type="ECO:0000256" key="2">
    <source>
        <dbReference type="ARBA" id="ARBA00022679"/>
    </source>
</evidence>
<dbReference type="EMBL" id="HBGV01016248">
    <property type="protein sequence ID" value="CAD9510254.1"/>
    <property type="molecule type" value="Transcribed_RNA"/>
</dbReference>
<dbReference type="InterPro" id="IPR050134">
    <property type="entry name" value="NAD-dep_sirtuin_deacylases"/>
</dbReference>
<feature type="region of interest" description="Disordered" evidence="8">
    <location>
        <begin position="378"/>
        <end position="404"/>
    </location>
</feature>
<dbReference type="PANTHER" id="PTHR11085:SF10">
    <property type="entry name" value="NAD-DEPENDENT PROTEIN DEACYLASE SIRTUIN-5, MITOCHONDRIAL-RELATED"/>
    <property type="match status" value="1"/>
</dbReference>
<evidence type="ECO:0000256" key="6">
    <source>
        <dbReference type="ARBA" id="ARBA00038170"/>
    </source>
</evidence>
<dbReference type="Gene3D" id="2.20.28.200">
    <property type="match status" value="1"/>
</dbReference>
<feature type="binding site" evidence="7">
    <location>
        <position position="263"/>
    </location>
    <ligand>
        <name>Zn(2+)</name>
        <dbReference type="ChEBI" id="CHEBI:29105"/>
    </ligand>
</feature>